<evidence type="ECO:0000313" key="2">
    <source>
        <dbReference type="Proteomes" id="UP000008854"/>
    </source>
</evidence>
<organism evidence="2 3">
    <name type="scientific">Schistosoma mansoni</name>
    <name type="common">Blood fluke</name>
    <dbReference type="NCBI Taxonomy" id="6183"/>
    <lineage>
        <taxon>Eukaryota</taxon>
        <taxon>Metazoa</taxon>
        <taxon>Spiralia</taxon>
        <taxon>Lophotrochozoa</taxon>
        <taxon>Platyhelminthes</taxon>
        <taxon>Trematoda</taxon>
        <taxon>Digenea</taxon>
        <taxon>Strigeidida</taxon>
        <taxon>Schistosomatoidea</taxon>
        <taxon>Schistosomatidae</taxon>
        <taxon>Schistosoma</taxon>
    </lineage>
</organism>
<dbReference type="WBParaSite" id="Smp_346240.1">
    <property type="protein sequence ID" value="Smp_346240.1"/>
    <property type="gene ID" value="Smp_346240"/>
</dbReference>
<reference evidence="3" key="2">
    <citation type="submission" date="2019-11" db="UniProtKB">
        <authorList>
            <consortium name="WormBaseParasite"/>
        </authorList>
    </citation>
    <scope>IDENTIFICATION</scope>
    <source>
        <strain evidence="3">Puerto Rican</strain>
    </source>
</reference>
<name>A0A5K4FDX4_SCHMA</name>
<feature type="region of interest" description="Disordered" evidence="1">
    <location>
        <begin position="1"/>
        <end position="65"/>
    </location>
</feature>
<evidence type="ECO:0000256" key="1">
    <source>
        <dbReference type="SAM" id="MobiDB-lite"/>
    </source>
</evidence>
<dbReference type="AlphaFoldDB" id="A0A5K4FDX4"/>
<dbReference type="Proteomes" id="UP000008854">
    <property type="component" value="Unassembled WGS sequence"/>
</dbReference>
<feature type="compositionally biased region" description="Basic residues" evidence="1">
    <location>
        <begin position="45"/>
        <end position="60"/>
    </location>
</feature>
<feature type="compositionally biased region" description="Polar residues" evidence="1">
    <location>
        <begin position="1"/>
        <end position="34"/>
    </location>
</feature>
<dbReference type="STRING" id="6183.A0A5K4FDX4"/>
<proteinExistence type="predicted"/>
<protein>
    <submittedName>
        <fullName evidence="3">Transposase</fullName>
    </submittedName>
</protein>
<keyword evidence="2" id="KW-1185">Reference proteome</keyword>
<dbReference type="InParanoid" id="A0A5K4FDX4"/>
<accession>A0A5K4FDX4</accession>
<sequence>MNHDTTANSPKESGTNATETSIPSHESRLGNNSLRPYRSGDFSRTMKRKASRISHHKAKREIRNAPWTPGDDYLLINSVVMVSSIFCWLRQLTG</sequence>
<reference evidence="2" key="1">
    <citation type="journal article" date="2012" name="PLoS Negl. Trop. Dis.">
        <title>A systematically improved high quality genome and transcriptome of the human blood fluke Schistosoma mansoni.</title>
        <authorList>
            <person name="Protasio A.V."/>
            <person name="Tsai I.J."/>
            <person name="Babbage A."/>
            <person name="Nichol S."/>
            <person name="Hunt M."/>
            <person name="Aslett M.A."/>
            <person name="De Silva N."/>
            <person name="Velarde G.S."/>
            <person name="Anderson T.J."/>
            <person name="Clark R.C."/>
            <person name="Davidson C."/>
            <person name="Dillon G.P."/>
            <person name="Holroyd N.E."/>
            <person name="LoVerde P.T."/>
            <person name="Lloyd C."/>
            <person name="McQuillan J."/>
            <person name="Oliveira G."/>
            <person name="Otto T.D."/>
            <person name="Parker-Manuel S.J."/>
            <person name="Quail M.A."/>
            <person name="Wilson R.A."/>
            <person name="Zerlotini A."/>
            <person name="Dunne D.W."/>
            <person name="Berriman M."/>
        </authorList>
    </citation>
    <scope>NUCLEOTIDE SEQUENCE [LARGE SCALE GENOMIC DNA]</scope>
    <source>
        <strain evidence="2">Puerto Rican</strain>
    </source>
</reference>
<evidence type="ECO:0000313" key="3">
    <source>
        <dbReference type="WBParaSite" id="Smp_346240.1"/>
    </source>
</evidence>